<dbReference type="KEGG" id="bsan:CHH28_09255"/>
<proteinExistence type="inferred from homology"/>
<evidence type="ECO:0000259" key="2">
    <source>
        <dbReference type="PROSITE" id="PS51384"/>
    </source>
</evidence>
<sequence length="263" mass="29297">MVTTSLIARSQSSRFQPLTVRDNQRLSPNMRRLTLSGEVLEHWPEQSAGGYFKLCFEADGQPLQRQPAEGQRPLMRTYTIRRLDTSQQQLEVDVMLHGEHSHSGPASRWAAQVKPGSSIMIAGPGPSKLPTPAQHYLLVGDMTALPAISAHLENLPADVRGDAVIAVPDSDDQLTLQRPSGVNIHWLTGPQPDLLAKVQALSLPADLAVWVACEFDQMRAIRQFVRQQLQLPRQQTYLSSYWKAGRSEDEHKVLKQKDQANDG</sequence>
<feature type="domain" description="FAD-binding FR-type" evidence="2">
    <location>
        <begin position="13"/>
        <end position="131"/>
    </location>
</feature>
<dbReference type="GO" id="GO:0016491">
    <property type="term" value="F:oxidoreductase activity"/>
    <property type="evidence" value="ECO:0007669"/>
    <property type="project" value="InterPro"/>
</dbReference>
<evidence type="ECO:0000313" key="4">
    <source>
        <dbReference type="Proteomes" id="UP000202440"/>
    </source>
</evidence>
<dbReference type="EMBL" id="CP022530">
    <property type="protein sequence ID" value="ASP38856.1"/>
    <property type="molecule type" value="Genomic_DNA"/>
</dbReference>
<protein>
    <submittedName>
        <fullName evidence="3">NADPH-dependent ferric siderophore reductase</fullName>
    </submittedName>
</protein>
<reference evidence="3 4" key="1">
    <citation type="submission" date="2017-07" db="EMBL/GenBank/DDBJ databases">
        <title>Annotated genome sequence of Bacterioplanes sanyensis isolated from Red Sea.</title>
        <authorList>
            <person name="Rehman Z.U."/>
        </authorList>
    </citation>
    <scope>NUCLEOTIDE SEQUENCE [LARGE SCALE GENOMIC DNA]</scope>
    <source>
        <strain evidence="3 4">NV9</strain>
    </source>
</reference>
<name>A0A222FJU2_9GAMM</name>
<keyword evidence="4" id="KW-1185">Reference proteome</keyword>
<dbReference type="Proteomes" id="UP000202440">
    <property type="component" value="Chromosome"/>
</dbReference>
<dbReference type="InterPro" id="IPR039261">
    <property type="entry name" value="FNR_nucleotide-bd"/>
</dbReference>
<dbReference type="Gene3D" id="2.40.30.10">
    <property type="entry name" value="Translation factors"/>
    <property type="match status" value="1"/>
</dbReference>
<dbReference type="CDD" id="cd06193">
    <property type="entry name" value="siderophore_interacting"/>
    <property type="match status" value="1"/>
</dbReference>
<organism evidence="3 4">
    <name type="scientific">Bacterioplanes sanyensis</name>
    <dbReference type="NCBI Taxonomy" id="1249553"/>
    <lineage>
        <taxon>Bacteria</taxon>
        <taxon>Pseudomonadati</taxon>
        <taxon>Pseudomonadota</taxon>
        <taxon>Gammaproteobacteria</taxon>
        <taxon>Oceanospirillales</taxon>
        <taxon>Oceanospirillaceae</taxon>
        <taxon>Bacterioplanes</taxon>
    </lineage>
</organism>
<dbReference type="PANTHER" id="PTHR30157">
    <property type="entry name" value="FERRIC REDUCTASE, NADPH-DEPENDENT"/>
    <property type="match status" value="1"/>
</dbReference>
<gene>
    <name evidence="3" type="ORF">CHH28_09255</name>
</gene>
<dbReference type="Pfam" id="PF08021">
    <property type="entry name" value="FAD_binding_9"/>
    <property type="match status" value="1"/>
</dbReference>
<dbReference type="PROSITE" id="PS51384">
    <property type="entry name" value="FAD_FR"/>
    <property type="match status" value="1"/>
</dbReference>
<dbReference type="Gene3D" id="3.40.50.80">
    <property type="entry name" value="Nucleotide-binding domain of ferredoxin-NADP reductase (FNR) module"/>
    <property type="match status" value="1"/>
</dbReference>
<dbReference type="OrthoDB" id="9814826at2"/>
<evidence type="ECO:0000256" key="1">
    <source>
        <dbReference type="ARBA" id="ARBA00035644"/>
    </source>
</evidence>
<dbReference type="Pfam" id="PF04954">
    <property type="entry name" value="SIP"/>
    <property type="match status" value="1"/>
</dbReference>
<dbReference type="InterPro" id="IPR017938">
    <property type="entry name" value="Riboflavin_synthase-like_b-brl"/>
</dbReference>
<accession>A0A222FJU2</accession>
<dbReference type="InterPro" id="IPR007037">
    <property type="entry name" value="SIP_rossman_dom"/>
</dbReference>
<dbReference type="InterPro" id="IPR039374">
    <property type="entry name" value="SIP_fam"/>
</dbReference>
<dbReference type="SUPFAM" id="SSF63380">
    <property type="entry name" value="Riboflavin synthase domain-like"/>
    <property type="match status" value="1"/>
</dbReference>
<dbReference type="RefSeq" id="WP_094060042.1">
    <property type="nucleotide sequence ID" value="NZ_CP022530.1"/>
</dbReference>
<comment type="similarity">
    <text evidence="1">Belongs to the SIP oxidoreductase family.</text>
</comment>
<dbReference type="AlphaFoldDB" id="A0A222FJU2"/>
<dbReference type="InterPro" id="IPR013113">
    <property type="entry name" value="SIP_FAD-bd"/>
</dbReference>
<evidence type="ECO:0000313" key="3">
    <source>
        <dbReference type="EMBL" id="ASP38856.1"/>
    </source>
</evidence>
<dbReference type="PANTHER" id="PTHR30157:SF0">
    <property type="entry name" value="NADPH-DEPENDENT FERRIC-CHELATE REDUCTASE"/>
    <property type="match status" value="1"/>
</dbReference>
<dbReference type="InterPro" id="IPR017927">
    <property type="entry name" value="FAD-bd_FR_type"/>
</dbReference>